<evidence type="ECO:0000259" key="4">
    <source>
        <dbReference type="PROSITE" id="PS50949"/>
    </source>
</evidence>
<dbReference type="SUPFAM" id="SSF46785">
    <property type="entry name" value="Winged helix' DNA-binding domain"/>
    <property type="match status" value="1"/>
</dbReference>
<dbReference type="PANTHER" id="PTHR43537:SF44">
    <property type="entry name" value="GNTR FAMILY REGULATORY PROTEIN"/>
    <property type="match status" value="1"/>
</dbReference>
<dbReference type="InterPro" id="IPR011711">
    <property type="entry name" value="GntR_C"/>
</dbReference>
<keyword evidence="1" id="KW-0805">Transcription regulation</keyword>
<dbReference type="InterPro" id="IPR008920">
    <property type="entry name" value="TF_FadR/GntR_C"/>
</dbReference>
<dbReference type="SMART" id="SM00345">
    <property type="entry name" value="HTH_GNTR"/>
    <property type="match status" value="1"/>
</dbReference>
<sequence>MARVLQTVNLAEQLSTLLADEIKSGRRAPGSQLPTEETLAAESRVSRTVVREAVARLRADGLVVSRQGLGVFVAPTFGAVPFRIAEVGNDAAIGVKDVYELRLGVEAQAASFAAQRASATQLRAIRDALRAVNAAARNGLDGVEEDIAFHRAIGRAANNPLFDRFLSFLELHIREQLANSRRRSTRAGRIFELEDEHDAIYQAIAARDPEAARNASLAHLNRAIGRWADSAGAPA</sequence>
<reference evidence="6" key="1">
    <citation type="journal article" date="2019" name="Int. J. Syst. Evol. Microbiol.">
        <title>The Global Catalogue of Microorganisms (GCM) 10K type strain sequencing project: providing services to taxonomists for standard genome sequencing and annotation.</title>
        <authorList>
            <consortium name="The Broad Institute Genomics Platform"/>
            <consortium name="The Broad Institute Genome Sequencing Center for Infectious Disease"/>
            <person name="Wu L."/>
            <person name="Ma J."/>
        </authorList>
    </citation>
    <scope>NUCLEOTIDE SEQUENCE [LARGE SCALE GENOMIC DNA]</scope>
    <source>
        <strain evidence="6">JCM 17666</strain>
    </source>
</reference>
<gene>
    <name evidence="5" type="ORF">GCM10023144_24850</name>
</gene>
<proteinExistence type="predicted"/>
<dbReference type="PRINTS" id="PR00035">
    <property type="entry name" value="HTHGNTR"/>
</dbReference>
<accession>A0ABP8H371</accession>
<dbReference type="PROSITE" id="PS50949">
    <property type="entry name" value="HTH_GNTR"/>
    <property type="match status" value="1"/>
</dbReference>
<dbReference type="InterPro" id="IPR000524">
    <property type="entry name" value="Tscrpt_reg_HTH_GntR"/>
</dbReference>
<dbReference type="EMBL" id="BAABFO010000010">
    <property type="protein sequence ID" value="GAA4333498.1"/>
    <property type="molecule type" value="Genomic_DNA"/>
</dbReference>
<feature type="domain" description="HTH gntR-type" evidence="4">
    <location>
        <begin position="8"/>
        <end position="76"/>
    </location>
</feature>
<dbReference type="SUPFAM" id="SSF48008">
    <property type="entry name" value="GntR ligand-binding domain-like"/>
    <property type="match status" value="1"/>
</dbReference>
<dbReference type="Pfam" id="PF07729">
    <property type="entry name" value="FCD"/>
    <property type="match status" value="1"/>
</dbReference>
<dbReference type="Pfam" id="PF00392">
    <property type="entry name" value="GntR"/>
    <property type="match status" value="1"/>
</dbReference>
<dbReference type="Gene3D" id="1.10.10.10">
    <property type="entry name" value="Winged helix-like DNA-binding domain superfamily/Winged helix DNA-binding domain"/>
    <property type="match status" value="1"/>
</dbReference>
<dbReference type="SMART" id="SM00895">
    <property type="entry name" value="FCD"/>
    <property type="match status" value="1"/>
</dbReference>
<evidence type="ECO:0000256" key="3">
    <source>
        <dbReference type="ARBA" id="ARBA00023163"/>
    </source>
</evidence>
<keyword evidence="2" id="KW-0238">DNA-binding</keyword>
<dbReference type="Proteomes" id="UP001501671">
    <property type="component" value="Unassembled WGS sequence"/>
</dbReference>
<evidence type="ECO:0000313" key="6">
    <source>
        <dbReference type="Proteomes" id="UP001501671"/>
    </source>
</evidence>
<evidence type="ECO:0000256" key="1">
    <source>
        <dbReference type="ARBA" id="ARBA00023015"/>
    </source>
</evidence>
<dbReference type="InterPro" id="IPR036388">
    <property type="entry name" value="WH-like_DNA-bd_sf"/>
</dbReference>
<dbReference type="RefSeq" id="WP_345249828.1">
    <property type="nucleotide sequence ID" value="NZ_BAABFO010000010.1"/>
</dbReference>
<dbReference type="PANTHER" id="PTHR43537">
    <property type="entry name" value="TRANSCRIPTIONAL REGULATOR, GNTR FAMILY"/>
    <property type="match status" value="1"/>
</dbReference>
<organism evidence="5 6">
    <name type="scientific">Pigmentiphaga soli</name>
    <dbReference type="NCBI Taxonomy" id="1007095"/>
    <lineage>
        <taxon>Bacteria</taxon>
        <taxon>Pseudomonadati</taxon>
        <taxon>Pseudomonadota</taxon>
        <taxon>Betaproteobacteria</taxon>
        <taxon>Burkholderiales</taxon>
        <taxon>Alcaligenaceae</taxon>
        <taxon>Pigmentiphaga</taxon>
    </lineage>
</organism>
<evidence type="ECO:0000313" key="5">
    <source>
        <dbReference type="EMBL" id="GAA4333498.1"/>
    </source>
</evidence>
<dbReference type="InterPro" id="IPR036390">
    <property type="entry name" value="WH_DNA-bd_sf"/>
</dbReference>
<keyword evidence="6" id="KW-1185">Reference proteome</keyword>
<name>A0ABP8H371_9BURK</name>
<comment type="caution">
    <text evidence="5">The sequence shown here is derived from an EMBL/GenBank/DDBJ whole genome shotgun (WGS) entry which is preliminary data.</text>
</comment>
<dbReference type="Gene3D" id="1.20.120.530">
    <property type="entry name" value="GntR ligand-binding domain-like"/>
    <property type="match status" value="1"/>
</dbReference>
<dbReference type="CDD" id="cd07377">
    <property type="entry name" value="WHTH_GntR"/>
    <property type="match status" value="1"/>
</dbReference>
<evidence type="ECO:0000256" key="2">
    <source>
        <dbReference type="ARBA" id="ARBA00023125"/>
    </source>
</evidence>
<keyword evidence="3" id="KW-0804">Transcription</keyword>
<protein>
    <submittedName>
        <fullName evidence="5">FadR/GntR family transcriptional regulator</fullName>
    </submittedName>
</protein>